<proteinExistence type="predicted"/>
<dbReference type="EMBL" id="UPPP01000062">
    <property type="protein sequence ID" value="VBB06245.1"/>
    <property type="molecule type" value="Genomic_DNA"/>
</dbReference>
<feature type="transmembrane region" description="Helical" evidence="1">
    <location>
        <begin position="6"/>
        <end position="28"/>
    </location>
</feature>
<keyword evidence="1" id="KW-0472">Membrane</keyword>
<keyword evidence="1" id="KW-1133">Transmembrane helix</keyword>
<dbReference type="Proteomes" id="UP000277811">
    <property type="component" value="Unassembled WGS sequence"/>
</dbReference>
<organism evidence="2 3">
    <name type="scientific">Lucifera butyrica</name>
    <dbReference type="NCBI Taxonomy" id="1351585"/>
    <lineage>
        <taxon>Bacteria</taxon>
        <taxon>Bacillati</taxon>
        <taxon>Bacillota</taxon>
        <taxon>Negativicutes</taxon>
        <taxon>Veillonellales</taxon>
        <taxon>Veillonellaceae</taxon>
        <taxon>Lucifera</taxon>
    </lineage>
</organism>
<keyword evidence="1" id="KW-0812">Transmembrane</keyword>
<accession>A0A498R553</accession>
<evidence type="ECO:0000256" key="1">
    <source>
        <dbReference type="SAM" id="Phobius"/>
    </source>
</evidence>
<sequence>MGFGGFGRGCGSGAILIIVIIILLFSCFDNGWSSSC</sequence>
<keyword evidence="3" id="KW-1185">Reference proteome</keyword>
<evidence type="ECO:0000313" key="2">
    <source>
        <dbReference type="EMBL" id="VBB06245.1"/>
    </source>
</evidence>
<reference evidence="2 3" key="1">
    <citation type="submission" date="2018-06" db="EMBL/GenBank/DDBJ databases">
        <authorList>
            <person name="Strepis N."/>
        </authorList>
    </citation>
    <scope>NUCLEOTIDE SEQUENCE [LARGE SCALE GENOMIC DNA]</scope>
    <source>
        <strain evidence="2">LUCI</strain>
    </source>
</reference>
<evidence type="ECO:0000313" key="3">
    <source>
        <dbReference type="Proteomes" id="UP000277811"/>
    </source>
</evidence>
<protein>
    <submittedName>
        <fullName evidence="2">Uncharacterized protein</fullName>
    </submittedName>
</protein>
<dbReference type="AlphaFoldDB" id="A0A498R553"/>
<gene>
    <name evidence="2" type="ORF">LUCI_1463</name>
</gene>
<name>A0A498R553_9FIRM</name>